<evidence type="ECO:0000256" key="1">
    <source>
        <dbReference type="SAM" id="MobiDB-lite"/>
    </source>
</evidence>
<keyword evidence="3" id="KW-1185">Reference proteome</keyword>
<protein>
    <submittedName>
        <fullName evidence="2">Uncharacterized protein</fullName>
    </submittedName>
</protein>
<feature type="compositionally biased region" description="Low complexity" evidence="1">
    <location>
        <begin position="438"/>
        <end position="447"/>
    </location>
</feature>
<organism evidence="2 3">
    <name type="scientific">Panaeolus cyanescens</name>
    <dbReference type="NCBI Taxonomy" id="181874"/>
    <lineage>
        <taxon>Eukaryota</taxon>
        <taxon>Fungi</taxon>
        <taxon>Dikarya</taxon>
        <taxon>Basidiomycota</taxon>
        <taxon>Agaricomycotina</taxon>
        <taxon>Agaricomycetes</taxon>
        <taxon>Agaricomycetidae</taxon>
        <taxon>Agaricales</taxon>
        <taxon>Agaricineae</taxon>
        <taxon>Galeropsidaceae</taxon>
        <taxon>Panaeolus</taxon>
    </lineage>
</organism>
<evidence type="ECO:0000313" key="3">
    <source>
        <dbReference type="Proteomes" id="UP000284842"/>
    </source>
</evidence>
<dbReference type="InParanoid" id="A0A409YC35"/>
<feature type="compositionally biased region" description="Polar residues" evidence="1">
    <location>
        <begin position="215"/>
        <end position="231"/>
    </location>
</feature>
<feature type="region of interest" description="Disordered" evidence="1">
    <location>
        <begin position="215"/>
        <end position="239"/>
    </location>
</feature>
<comment type="caution">
    <text evidence="2">The sequence shown here is derived from an EMBL/GenBank/DDBJ whole genome shotgun (WGS) entry which is preliminary data.</text>
</comment>
<evidence type="ECO:0000313" key="2">
    <source>
        <dbReference type="EMBL" id="PPR00565.1"/>
    </source>
</evidence>
<accession>A0A409YC35</accession>
<feature type="compositionally biased region" description="Low complexity" evidence="1">
    <location>
        <begin position="339"/>
        <end position="349"/>
    </location>
</feature>
<dbReference type="Proteomes" id="UP000284842">
    <property type="component" value="Unassembled WGS sequence"/>
</dbReference>
<dbReference type="EMBL" id="NHTK01001306">
    <property type="protein sequence ID" value="PPR00565.1"/>
    <property type="molecule type" value="Genomic_DNA"/>
</dbReference>
<reference evidence="2 3" key="1">
    <citation type="journal article" date="2018" name="Evol. Lett.">
        <title>Horizontal gene cluster transfer increased hallucinogenic mushroom diversity.</title>
        <authorList>
            <person name="Reynolds H.T."/>
            <person name="Vijayakumar V."/>
            <person name="Gluck-Thaler E."/>
            <person name="Korotkin H.B."/>
            <person name="Matheny P.B."/>
            <person name="Slot J.C."/>
        </authorList>
    </citation>
    <scope>NUCLEOTIDE SEQUENCE [LARGE SCALE GENOMIC DNA]</scope>
    <source>
        <strain evidence="2 3">2629</strain>
    </source>
</reference>
<dbReference type="OrthoDB" id="3060725at2759"/>
<sequence length="456" mass="48073">MSSTAATSRSASPVLNEHSVYASRAQDGALYDQITNYAVHDEHSRAFLGSSCNSLGTSYELVEGAARAGGGWASYDVVRKDGCQTAFKCILVGEMRGVEEGTKMGALGNFYTGPPSSPNLVRDGVNCRNVLVIGEPTNATGSISGLWQNQTSELISIATEVAYMASGADVAGVVKVGSDGENQIKVLTDHIYRNEKNNRKKPAVQSSKVLLTKDTVSSLNDGGRSQQQSRAPSEGNDPMVKLGATYPLNCLPDHVGPIFRQSHSSVNQLVVFDVDGNPVPPWAMPEALRPGVLAFFEGIFNIWCPPGRNPVMQFVAKSIKVLGESLSNVEYPSPPPASSPSNASSSNAPETGSKRSSTFDSFGPPAKRSRVDNSQSLDALPSPEAIDWEPSPPNPSTSFTSLSDPFITGAPEPGPSSVSKSEAPSPAHHSPPPKRTTTKAAKTACGKGKARAIEDA</sequence>
<gene>
    <name evidence="2" type="ORF">CVT24_005466</name>
</gene>
<feature type="region of interest" description="Disordered" evidence="1">
    <location>
        <begin position="329"/>
        <end position="456"/>
    </location>
</feature>
<name>A0A409YC35_9AGAR</name>
<proteinExistence type="predicted"/>
<dbReference type="AlphaFoldDB" id="A0A409YC35"/>